<protein>
    <submittedName>
        <fullName evidence="2">MEKHLA domain-containing protein</fullName>
    </submittedName>
</protein>
<proteinExistence type="predicted"/>
<evidence type="ECO:0000313" key="2">
    <source>
        <dbReference type="EMBL" id="QYZ68318.1"/>
    </source>
</evidence>
<reference evidence="2" key="1">
    <citation type="submission" date="2021-02" db="EMBL/GenBank/DDBJ databases">
        <title>Rhodobacter shimadae sp. nov., an aerobic anoxygenic phototrophic bacterium isolated from a hot spring.</title>
        <authorList>
            <person name="Muramatsu S."/>
            <person name="Haruta S."/>
            <person name="Hirose S."/>
            <person name="Hanada S."/>
        </authorList>
    </citation>
    <scope>NUCLEOTIDE SEQUENCE</scope>
    <source>
        <strain evidence="2">N10</strain>
    </source>
</reference>
<dbReference type="KEGG" id="nsm:JO391_10995"/>
<name>A0A8G0ZTB9_9RHOB</name>
<accession>A0A8G0ZTB9</accession>
<gene>
    <name evidence="2" type="ORF">JO391_10995</name>
</gene>
<evidence type="ECO:0000259" key="1">
    <source>
        <dbReference type="Pfam" id="PF08670"/>
    </source>
</evidence>
<dbReference type="AlphaFoldDB" id="A0A8G0ZTB9"/>
<dbReference type="Pfam" id="PF08670">
    <property type="entry name" value="MEKHLA"/>
    <property type="match status" value="1"/>
</dbReference>
<dbReference type="InterPro" id="IPR013978">
    <property type="entry name" value="MEKHLA"/>
</dbReference>
<evidence type="ECO:0000313" key="3">
    <source>
        <dbReference type="Proteomes" id="UP000826300"/>
    </source>
</evidence>
<sequence length="159" mass="17412">MPPEGWQTVAAVAYARLLSDSYQLLTGAPILGHPAPHDDRALAEALFALPLPVVSHGTEADPLFRYGNAAALALWEMGWDGFTRLPSRLSAEDDPAVQADRDRLLAEARERGWTDGYRGIRISATGRRFMILDTVLWTVRDVTGRVHGQAARIGRIAPV</sequence>
<keyword evidence="3" id="KW-1185">Reference proteome</keyword>
<dbReference type="RefSeq" id="WP_220660542.1">
    <property type="nucleotide sequence ID" value="NZ_CP069370.1"/>
</dbReference>
<dbReference type="EMBL" id="CP069370">
    <property type="protein sequence ID" value="QYZ68318.1"/>
    <property type="molecule type" value="Genomic_DNA"/>
</dbReference>
<feature type="domain" description="MEKHLA" evidence="1">
    <location>
        <begin position="14"/>
        <end position="153"/>
    </location>
</feature>
<organism evidence="2 3">
    <name type="scientific">Neotabrizicola shimadae</name>
    <dbReference type="NCBI Taxonomy" id="2807096"/>
    <lineage>
        <taxon>Bacteria</taxon>
        <taxon>Pseudomonadati</taxon>
        <taxon>Pseudomonadota</taxon>
        <taxon>Alphaproteobacteria</taxon>
        <taxon>Rhodobacterales</taxon>
        <taxon>Paracoccaceae</taxon>
        <taxon>Neotabrizicola</taxon>
    </lineage>
</organism>
<dbReference type="Proteomes" id="UP000826300">
    <property type="component" value="Chromosome"/>
</dbReference>